<sequence>MRRFLALAVGLVAMPALAAPPAVMTDTPVVHSLAAQVMGDLDAPGILLGQGANPHHFQLRPSQARALSEADLVLWVGPDLTPWLARAIEGVGLSGRSLILIDTPGTQTRRFTAHHDEDDHAHPPHENDDPHDLHAHESLDPHAWLDPDNGRIWIHAIADVLGEIDPENAEIYAANAQTALARIARAEAAARETLSPVGNTPIMVFHDAYSYFADHFGLHIAGAIALGDAATPGAARLTALREELFDRGPVCLFPEAQHDPAYVNAIAEGTPARIGPVLDPSGSTLTYGPELYGTLLETLATQIASCITAR</sequence>
<keyword evidence="5" id="KW-0862">Zinc</keyword>
<comment type="caution">
    <text evidence="8">The sequence shown here is derived from an EMBL/GenBank/DDBJ whole genome shotgun (WGS) entry which is preliminary data.</text>
</comment>
<dbReference type="GO" id="GO:0046872">
    <property type="term" value="F:metal ion binding"/>
    <property type="evidence" value="ECO:0007669"/>
    <property type="project" value="InterPro"/>
</dbReference>
<proteinExistence type="inferred from homology"/>
<dbReference type="GO" id="GO:0006829">
    <property type="term" value="P:zinc ion transport"/>
    <property type="evidence" value="ECO:0007669"/>
    <property type="project" value="UniProtKB-KW"/>
</dbReference>
<dbReference type="InterPro" id="IPR050492">
    <property type="entry name" value="Bact_metal-bind_prot9"/>
</dbReference>
<keyword evidence="5" id="KW-0864">Zinc transport</keyword>
<organism evidence="8 9">
    <name type="scientific">Rhodovulum imhoffii</name>
    <dbReference type="NCBI Taxonomy" id="365340"/>
    <lineage>
        <taxon>Bacteria</taxon>
        <taxon>Pseudomonadati</taxon>
        <taxon>Pseudomonadota</taxon>
        <taxon>Alphaproteobacteria</taxon>
        <taxon>Rhodobacterales</taxon>
        <taxon>Paracoccaceae</taxon>
        <taxon>Rhodovulum</taxon>
    </lineage>
</organism>
<dbReference type="SUPFAM" id="SSF53807">
    <property type="entry name" value="Helical backbone' metal receptor"/>
    <property type="match status" value="1"/>
</dbReference>
<dbReference type="InterPro" id="IPR006127">
    <property type="entry name" value="ZnuA-like"/>
</dbReference>
<gene>
    <name evidence="8" type="ORF">C8N32_1011</name>
</gene>
<evidence type="ECO:0000313" key="9">
    <source>
        <dbReference type="Proteomes" id="UP000243859"/>
    </source>
</evidence>
<feature type="region of interest" description="Disordered" evidence="6">
    <location>
        <begin position="115"/>
        <end position="141"/>
    </location>
</feature>
<dbReference type="PANTHER" id="PTHR42953">
    <property type="entry name" value="HIGH-AFFINITY ZINC UPTAKE SYSTEM PROTEIN ZNUA-RELATED"/>
    <property type="match status" value="1"/>
</dbReference>
<protein>
    <recommendedName>
        <fullName evidence="2">High-affinity zinc uptake system protein ZnuA</fullName>
    </recommendedName>
</protein>
<evidence type="ECO:0000256" key="2">
    <source>
        <dbReference type="ARBA" id="ARBA00015915"/>
    </source>
</evidence>
<dbReference type="RefSeq" id="WP_107890424.1">
    <property type="nucleotide sequence ID" value="NZ_NHSI01000038.1"/>
</dbReference>
<keyword evidence="5" id="KW-0406">Ion transport</keyword>
<keyword evidence="4 7" id="KW-0732">Signal</keyword>
<evidence type="ECO:0000256" key="7">
    <source>
        <dbReference type="SAM" id="SignalP"/>
    </source>
</evidence>
<dbReference type="AlphaFoldDB" id="A0A2T5BW24"/>
<accession>A0A2T5BW24</accession>
<evidence type="ECO:0000256" key="1">
    <source>
        <dbReference type="ARBA" id="ARBA00011028"/>
    </source>
</evidence>
<evidence type="ECO:0000256" key="6">
    <source>
        <dbReference type="SAM" id="MobiDB-lite"/>
    </source>
</evidence>
<evidence type="ECO:0000256" key="4">
    <source>
        <dbReference type="ARBA" id="ARBA00022729"/>
    </source>
</evidence>
<dbReference type="Proteomes" id="UP000243859">
    <property type="component" value="Unassembled WGS sequence"/>
</dbReference>
<dbReference type="Gene3D" id="3.40.50.1980">
    <property type="entry name" value="Nitrogenase molybdenum iron protein domain"/>
    <property type="match status" value="2"/>
</dbReference>
<feature type="chain" id="PRO_5015642855" description="High-affinity zinc uptake system protein ZnuA" evidence="7">
    <location>
        <begin position="19"/>
        <end position="310"/>
    </location>
</feature>
<keyword evidence="9" id="KW-1185">Reference proteome</keyword>
<evidence type="ECO:0000256" key="3">
    <source>
        <dbReference type="ARBA" id="ARBA00022448"/>
    </source>
</evidence>
<dbReference type="Pfam" id="PF01297">
    <property type="entry name" value="ZnuA"/>
    <property type="match status" value="1"/>
</dbReference>
<dbReference type="PANTHER" id="PTHR42953:SF3">
    <property type="entry name" value="HIGH-AFFINITY ZINC UPTAKE SYSTEM PROTEIN ZNUA"/>
    <property type="match status" value="1"/>
</dbReference>
<dbReference type="EMBL" id="QAAA01000001">
    <property type="protein sequence ID" value="PTN03808.1"/>
    <property type="molecule type" value="Genomic_DNA"/>
</dbReference>
<reference evidence="8 9" key="1">
    <citation type="submission" date="2018-04" db="EMBL/GenBank/DDBJ databases">
        <title>Genomic Encyclopedia of Archaeal and Bacterial Type Strains, Phase II (KMG-II): from individual species to whole genera.</title>
        <authorList>
            <person name="Goeker M."/>
        </authorList>
    </citation>
    <scope>NUCLEOTIDE SEQUENCE [LARGE SCALE GENOMIC DNA]</scope>
    <source>
        <strain evidence="8 9">DSM 18064</strain>
    </source>
</reference>
<name>A0A2T5BW24_9RHOB</name>
<keyword evidence="3" id="KW-0813">Transport</keyword>
<evidence type="ECO:0000313" key="8">
    <source>
        <dbReference type="EMBL" id="PTN03808.1"/>
    </source>
</evidence>
<comment type="similarity">
    <text evidence="1">Belongs to the bacterial solute-binding protein 9 family.</text>
</comment>
<dbReference type="OrthoDB" id="7346865at2"/>
<feature type="signal peptide" evidence="7">
    <location>
        <begin position="1"/>
        <end position="18"/>
    </location>
</feature>
<evidence type="ECO:0000256" key="5">
    <source>
        <dbReference type="ARBA" id="ARBA00022906"/>
    </source>
</evidence>